<dbReference type="EMBL" id="VUOB01000042">
    <property type="protein sequence ID" value="KAA2258127.1"/>
    <property type="molecule type" value="Genomic_DNA"/>
</dbReference>
<dbReference type="AlphaFoldDB" id="A0A5B2X493"/>
<dbReference type="Proteomes" id="UP000323454">
    <property type="component" value="Unassembled WGS sequence"/>
</dbReference>
<dbReference type="NCBIfam" id="NF041045">
    <property type="entry name" value="RsbA_anti_sig"/>
    <property type="match status" value="1"/>
</dbReference>
<dbReference type="InterPro" id="IPR025847">
    <property type="entry name" value="MEDS_domain"/>
</dbReference>
<reference evidence="4 5" key="2">
    <citation type="submission" date="2019-09" db="EMBL/GenBank/DDBJ databases">
        <authorList>
            <person name="Jin C."/>
        </authorList>
    </citation>
    <scope>NUCLEOTIDE SEQUENCE [LARGE SCALE GENOMIC DNA]</scope>
    <source>
        <strain evidence="4 5">AN110305</strain>
    </source>
</reference>
<accession>A0A5B2X493</accession>
<proteinExistence type="predicted"/>
<dbReference type="Gene3D" id="3.30.565.10">
    <property type="entry name" value="Histidine kinase-like ATPase, C-terminal domain"/>
    <property type="match status" value="1"/>
</dbReference>
<name>A0A5B2X493_9PSEU</name>
<protein>
    <submittedName>
        <fullName evidence="4">Sensor histidine kinase</fullName>
    </submittedName>
</protein>
<dbReference type="PANTHER" id="PTHR35526">
    <property type="entry name" value="ANTI-SIGMA-F FACTOR RSBW-RELATED"/>
    <property type="match status" value="1"/>
</dbReference>
<dbReference type="PANTHER" id="PTHR35526:SF3">
    <property type="entry name" value="ANTI-SIGMA-F FACTOR RSBW"/>
    <property type="match status" value="1"/>
</dbReference>
<sequence length="316" mass="34056">MNAPTIVGSLHHPALLYRGPAEYLAGTVPFVLDGLAAGQPVAVVVPPGNLTLLRSHLGDAAERVLMIDMTEAGRNPGRIIPGVLRAFADKHDGVHVRIIGEPVWASRSASEYPACAQHEALINLAFKDRDVSILCPYDAVALDAVAIADAFRTHPMLLDTDGSRTSPDYAPDRVLADYNEPLPVPPTAATCLVRPNDFVSLRRFAVAQAASRGMVGDRLDDLLLAVTELATNSAEVVLDAARRDDPVTMAFWAKDRHLVCQAHGPGVLRDPLAGRRPISVHQFRGRGLLLVNQLADLVRVHTGPDSTTVRVLFRLP</sequence>
<keyword evidence="5" id="KW-1185">Reference proteome</keyword>
<keyword evidence="1" id="KW-0723">Serine/threonine-protein kinase</keyword>
<organism evidence="4 5">
    <name type="scientific">Solihabitans fulvus</name>
    <dbReference type="NCBI Taxonomy" id="1892852"/>
    <lineage>
        <taxon>Bacteria</taxon>
        <taxon>Bacillati</taxon>
        <taxon>Actinomycetota</taxon>
        <taxon>Actinomycetes</taxon>
        <taxon>Pseudonocardiales</taxon>
        <taxon>Pseudonocardiaceae</taxon>
        <taxon>Solihabitans</taxon>
    </lineage>
</organism>
<keyword evidence="4" id="KW-0418">Kinase</keyword>
<dbReference type="CDD" id="cd16936">
    <property type="entry name" value="HATPase_RsbW-like"/>
    <property type="match status" value="1"/>
</dbReference>
<dbReference type="InterPro" id="IPR003594">
    <property type="entry name" value="HATPase_dom"/>
</dbReference>
<evidence type="ECO:0000313" key="4">
    <source>
        <dbReference type="EMBL" id="KAA2258127.1"/>
    </source>
</evidence>
<dbReference type="GO" id="GO:0004674">
    <property type="term" value="F:protein serine/threonine kinase activity"/>
    <property type="evidence" value="ECO:0007669"/>
    <property type="project" value="UniProtKB-KW"/>
</dbReference>
<dbReference type="InterPro" id="IPR047718">
    <property type="entry name" value="RsbA-like_anti_sig"/>
</dbReference>
<dbReference type="Pfam" id="PF14417">
    <property type="entry name" value="MEDS"/>
    <property type="match status" value="1"/>
</dbReference>
<dbReference type="InterPro" id="IPR036890">
    <property type="entry name" value="HATPase_C_sf"/>
</dbReference>
<evidence type="ECO:0000259" key="3">
    <source>
        <dbReference type="Pfam" id="PF14417"/>
    </source>
</evidence>
<feature type="domain" description="Histidine kinase/HSP90-like ATPase" evidence="2">
    <location>
        <begin position="195"/>
        <end position="311"/>
    </location>
</feature>
<dbReference type="OrthoDB" id="4088450at2"/>
<evidence type="ECO:0000256" key="1">
    <source>
        <dbReference type="ARBA" id="ARBA00022527"/>
    </source>
</evidence>
<gene>
    <name evidence="4" type="ORF">F0L68_24450</name>
</gene>
<dbReference type="Pfam" id="PF13581">
    <property type="entry name" value="HATPase_c_2"/>
    <property type="match status" value="1"/>
</dbReference>
<dbReference type="InterPro" id="IPR050267">
    <property type="entry name" value="Anti-sigma-factor_SerPK"/>
</dbReference>
<dbReference type="RefSeq" id="WP_149852127.1">
    <property type="nucleotide sequence ID" value="NZ_VUOB01000042.1"/>
</dbReference>
<reference evidence="4 5" key="1">
    <citation type="submission" date="2019-09" db="EMBL/GenBank/DDBJ databases">
        <title>Goodfellowia gen. nov., a new genus of the Pseudonocardineae related to Actinoalloteichus, containing Goodfellowia coeruleoviolacea gen. nov., comb. nov. gen. nov., comb. nov.</title>
        <authorList>
            <person name="Labeda D."/>
        </authorList>
    </citation>
    <scope>NUCLEOTIDE SEQUENCE [LARGE SCALE GENOMIC DNA]</scope>
    <source>
        <strain evidence="4 5">AN110305</strain>
    </source>
</reference>
<comment type="caution">
    <text evidence="4">The sequence shown here is derived from an EMBL/GenBank/DDBJ whole genome shotgun (WGS) entry which is preliminary data.</text>
</comment>
<feature type="domain" description="MEDS" evidence="3">
    <location>
        <begin position="12"/>
        <end position="155"/>
    </location>
</feature>
<keyword evidence="4" id="KW-0808">Transferase</keyword>
<evidence type="ECO:0000313" key="5">
    <source>
        <dbReference type="Proteomes" id="UP000323454"/>
    </source>
</evidence>
<evidence type="ECO:0000259" key="2">
    <source>
        <dbReference type="Pfam" id="PF13581"/>
    </source>
</evidence>